<dbReference type="PANTHER" id="PTHR30231">
    <property type="entry name" value="DNA POLYMERASE III SUBUNIT EPSILON"/>
    <property type="match status" value="1"/>
</dbReference>
<evidence type="ECO:0000256" key="2">
    <source>
        <dbReference type="ARBA" id="ARBA00022801"/>
    </source>
</evidence>
<keyword evidence="7" id="KW-1185">Reference proteome</keyword>
<dbReference type="NCBIfam" id="NF005927">
    <property type="entry name" value="PRK07942.1"/>
    <property type="match status" value="1"/>
</dbReference>
<accession>A0A099JLV2</accession>
<dbReference type="Proteomes" id="UP000561726">
    <property type="component" value="Unassembled WGS sequence"/>
</dbReference>
<evidence type="ECO:0000313" key="8">
    <source>
        <dbReference type="Proteomes" id="UP000561726"/>
    </source>
</evidence>
<dbReference type="Proteomes" id="UP000029864">
    <property type="component" value="Unassembled WGS sequence"/>
</dbReference>
<evidence type="ECO:0000313" key="6">
    <source>
        <dbReference type="EMBL" id="MBB5641270.1"/>
    </source>
</evidence>
<evidence type="ECO:0000313" key="7">
    <source>
        <dbReference type="Proteomes" id="UP000029864"/>
    </source>
</evidence>
<comment type="caution">
    <text evidence="5">The sequence shown here is derived from an EMBL/GenBank/DDBJ whole genome shotgun (WGS) entry which is preliminary data.</text>
</comment>
<keyword evidence="3" id="KW-0269">Exonuclease</keyword>
<organism evidence="5 7">
    <name type="scientific">Cryobacterium roopkundense</name>
    <dbReference type="NCBI Taxonomy" id="1001240"/>
    <lineage>
        <taxon>Bacteria</taxon>
        <taxon>Bacillati</taxon>
        <taxon>Actinomycetota</taxon>
        <taxon>Actinomycetes</taxon>
        <taxon>Micrococcales</taxon>
        <taxon>Microbacteriaceae</taxon>
        <taxon>Cryobacterium</taxon>
    </lineage>
</organism>
<protein>
    <submittedName>
        <fullName evidence="5">DNA polymerase III subunit epsilon</fullName>
    </submittedName>
    <submittedName>
        <fullName evidence="6">DNA polymerase-3 subunit epsilon</fullName>
        <ecNumber evidence="6">2.7.7.7</ecNumber>
    </submittedName>
</protein>
<dbReference type="InterPro" id="IPR012337">
    <property type="entry name" value="RNaseH-like_sf"/>
</dbReference>
<dbReference type="SMART" id="SM00479">
    <property type="entry name" value="EXOIII"/>
    <property type="match status" value="1"/>
</dbReference>
<dbReference type="Pfam" id="PF00929">
    <property type="entry name" value="RNase_T"/>
    <property type="match status" value="1"/>
</dbReference>
<dbReference type="SUPFAM" id="SSF53098">
    <property type="entry name" value="Ribonuclease H-like"/>
    <property type="match status" value="1"/>
</dbReference>
<proteinExistence type="predicted"/>
<dbReference type="CDD" id="cd06127">
    <property type="entry name" value="DEDDh"/>
    <property type="match status" value="1"/>
</dbReference>
<dbReference type="AlphaFoldDB" id="A0A099JLV2"/>
<evidence type="ECO:0000256" key="1">
    <source>
        <dbReference type="ARBA" id="ARBA00022722"/>
    </source>
</evidence>
<keyword evidence="2" id="KW-0378">Hydrolase</keyword>
<gene>
    <name evidence="6" type="ORF">BJ997_001818</name>
    <name evidence="5" type="ORF">GY21_06530</name>
</gene>
<dbReference type="PANTHER" id="PTHR30231:SF4">
    <property type="entry name" value="PROTEIN NEN2"/>
    <property type="match status" value="1"/>
</dbReference>
<evidence type="ECO:0000313" key="5">
    <source>
        <dbReference type="EMBL" id="KGJ78577.1"/>
    </source>
</evidence>
<reference evidence="5 7" key="1">
    <citation type="submission" date="2014-08" db="EMBL/GenBank/DDBJ databases">
        <authorList>
            <person name="Sisinthy S."/>
        </authorList>
    </citation>
    <scope>NUCLEOTIDE SEQUENCE [LARGE SCALE GENOMIC DNA]</scope>
    <source>
        <strain evidence="5 7">RuG17</strain>
    </source>
</reference>
<dbReference type="GO" id="GO:0008408">
    <property type="term" value="F:3'-5' exonuclease activity"/>
    <property type="evidence" value="ECO:0007669"/>
    <property type="project" value="TreeGrafter"/>
</dbReference>
<dbReference type="Gene3D" id="3.30.420.10">
    <property type="entry name" value="Ribonuclease H-like superfamily/Ribonuclease H"/>
    <property type="match status" value="1"/>
</dbReference>
<sequence length="228" mass="24929">MSNWSDRLAVFDLETTGIEVETCRIVSATVAVLNAEGEVEQRIDWLLDPGIEIPEGATHVHGITTEHAALNGQSAAEGVAEIVTALRAHLAEGLPVVAYNAPYDLTLLNREARRYGIAPLISPRPVIDPLVIDKGVDKYRKGKRTLAITSAFYGVTLDDAHDAGADAIAAGRVAQAIHRAHSSALPTTLEDLHAAQVTWYRQQAESFQDYMRRGRDPEFVADVLWPER</sequence>
<dbReference type="GO" id="GO:0003676">
    <property type="term" value="F:nucleic acid binding"/>
    <property type="evidence" value="ECO:0007669"/>
    <property type="project" value="InterPro"/>
</dbReference>
<dbReference type="EMBL" id="JPXF01000020">
    <property type="protein sequence ID" value="KGJ78577.1"/>
    <property type="molecule type" value="Genomic_DNA"/>
</dbReference>
<keyword evidence="6" id="KW-0808">Transferase</keyword>
<evidence type="ECO:0000256" key="3">
    <source>
        <dbReference type="ARBA" id="ARBA00022839"/>
    </source>
</evidence>
<dbReference type="InterPro" id="IPR013520">
    <property type="entry name" value="Ribonucl_H"/>
</dbReference>
<dbReference type="STRING" id="1001240.GY21_06530"/>
<name>A0A099JLV2_9MICO</name>
<keyword evidence="6" id="KW-0548">Nucleotidyltransferase</keyword>
<dbReference type="InterPro" id="IPR036397">
    <property type="entry name" value="RNaseH_sf"/>
</dbReference>
<dbReference type="OrthoDB" id="9791657at2"/>
<evidence type="ECO:0000259" key="4">
    <source>
        <dbReference type="SMART" id="SM00479"/>
    </source>
</evidence>
<dbReference type="EMBL" id="JACHBQ010000001">
    <property type="protein sequence ID" value="MBB5641270.1"/>
    <property type="molecule type" value="Genomic_DNA"/>
</dbReference>
<feature type="domain" description="Exonuclease" evidence="4">
    <location>
        <begin position="7"/>
        <end position="183"/>
    </location>
</feature>
<dbReference type="eggNOG" id="COG0847">
    <property type="taxonomic scope" value="Bacteria"/>
</dbReference>
<dbReference type="RefSeq" id="WP_035835921.1">
    <property type="nucleotide sequence ID" value="NZ_JACHBQ010000001.1"/>
</dbReference>
<keyword evidence="1" id="KW-0540">Nuclease</keyword>
<dbReference type="GO" id="GO:0003887">
    <property type="term" value="F:DNA-directed DNA polymerase activity"/>
    <property type="evidence" value="ECO:0007669"/>
    <property type="project" value="UniProtKB-EC"/>
</dbReference>
<dbReference type="EC" id="2.7.7.7" evidence="6"/>
<dbReference type="GO" id="GO:0005829">
    <property type="term" value="C:cytosol"/>
    <property type="evidence" value="ECO:0007669"/>
    <property type="project" value="TreeGrafter"/>
</dbReference>
<reference evidence="6 8" key="2">
    <citation type="submission" date="2020-08" db="EMBL/GenBank/DDBJ databases">
        <title>Sequencing the genomes of 1000 actinobacteria strains.</title>
        <authorList>
            <person name="Klenk H.-P."/>
        </authorList>
    </citation>
    <scope>NUCLEOTIDE SEQUENCE [LARGE SCALE GENOMIC DNA]</scope>
    <source>
        <strain evidence="6 8">DSM 21065</strain>
    </source>
</reference>